<dbReference type="Proteomes" id="UP000273270">
    <property type="component" value="Chromosome"/>
</dbReference>
<dbReference type="AlphaFoldDB" id="A0A3G6LZE3"/>
<name>A0A3G6LZE3_CHRCU</name>
<organism evidence="1 2">
    <name type="scientific">Chryseobacterium carnipullorum</name>
    <dbReference type="NCBI Taxonomy" id="1124835"/>
    <lineage>
        <taxon>Bacteria</taxon>
        <taxon>Pseudomonadati</taxon>
        <taxon>Bacteroidota</taxon>
        <taxon>Flavobacteriia</taxon>
        <taxon>Flavobacteriales</taxon>
        <taxon>Weeksellaceae</taxon>
        <taxon>Chryseobacterium group</taxon>
        <taxon>Chryseobacterium</taxon>
    </lineage>
</organism>
<gene>
    <name evidence="1" type="ORF">EG346_03680</name>
</gene>
<reference evidence="2" key="1">
    <citation type="submission" date="2018-11" db="EMBL/GenBank/DDBJ databases">
        <title>Proposal to divide the Flavobacteriaceae and reorganize its genera based on Amino Acid Identity values calculated from whole genome sequences.</title>
        <authorList>
            <person name="Nicholson A.C."/>
            <person name="Gulvik C.A."/>
            <person name="Whitney A.M."/>
            <person name="Humrighouse B.W."/>
            <person name="Bell M."/>
            <person name="Holmes B."/>
            <person name="Steigerwalt A.G."/>
            <person name="Villarma A."/>
            <person name="Sheth M."/>
            <person name="Batra D."/>
            <person name="Pryor J."/>
            <person name="Bernardet J.-F."/>
            <person name="Hugo C."/>
            <person name="Kampfer P."/>
            <person name="Newman J."/>
            <person name="McQuiston J.R."/>
        </authorList>
    </citation>
    <scope>NUCLEOTIDE SEQUENCE [LARGE SCALE GENOMIC DNA]</scope>
    <source>
        <strain evidence="2">G0188</strain>
    </source>
</reference>
<dbReference type="OrthoDB" id="1246805at2"/>
<protein>
    <submittedName>
        <fullName evidence="1">GLPGLI family protein</fullName>
    </submittedName>
</protein>
<evidence type="ECO:0000313" key="1">
    <source>
        <dbReference type="EMBL" id="AZA47338.1"/>
    </source>
</evidence>
<dbReference type="InterPro" id="IPR005901">
    <property type="entry name" value="GLPGLI"/>
</dbReference>
<accession>A0A3G6LZE3</accession>
<proteinExistence type="predicted"/>
<dbReference type="NCBIfam" id="TIGR01200">
    <property type="entry name" value="GLPGLI"/>
    <property type="match status" value="1"/>
</dbReference>
<sequence length="280" mass="33024">MKNSMINKYIIRKVIFFLFLFLSLCPYLTAQDYQITYEVQFKPTKEKDSIVKEYMVLRIISHKSIFYNLNKEKVDSLVSKLDYKGVSSIKSSFLRIKVFKDFSKDHYKIGGNFNQLNYWYKEKKTKYSQLKKYGIYKGYAATEAFTEFGKRKWNILYTADIPIHDGPYVFAGLPGLVIKSESLDGDYKFEMIEIKKLDNLLPIKENKENIKKEKLIKNISDFIKDPAAHPINFKNDLGDSFSYEFSGVRDKNYIETNDYLNKIINKFNNYPDQDIPIITF</sequence>
<evidence type="ECO:0000313" key="2">
    <source>
        <dbReference type="Proteomes" id="UP000273270"/>
    </source>
</evidence>
<dbReference type="EMBL" id="CP033920">
    <property type="protein sequence ID" value="AZA47338.1"/>
    <property type="molecule type" value="Genomic_DNA"/>
</dbReference>
<dbReference type="RefSeq" id="WP_123877030.1">
    <property type="nucleotide sequence ID" value="NZ_CP033920.1"/>
</dbReference>
<dbReference type="KEGG" id="ccau:EG346_03680"/>
<keyword evidence="2" id="KW-1185">Reference proteome</keyword>